<evidence type="ECO:0000313" key="7">
    <source>
        <dbReference type="Ensembl" id="ENSAPEP00000004565.1"/>
    </source>
</evidence>
<evidence type="ECO:0008006" key="9">
    <source>
        <dbReference type="Google" id="ProtNLM"/>
    </source>
</evidence>
<sequence length="126" mass="13273">MEAIGETSLPDESGSQSLCPDSQSAAAAAPSWAHLHKPIIVMVMGSLMSAAGGLLFLLRSSGVTEASSSVASACLSIGLMFVVVGLVWIPILKEKQRRKRFSQGVSYTSTSTSYLHISHLITPVLL</sequence>
<evidence type="ECO:0000313" key="8">
    <source>
        <dbReference type="Proteomes" id="UP000265080"/>
    </source>
</evidence>
<dbReference type="PANTHER" id="PTHR16100:SF3">
    <property type="match status" value="1"/>
</dbReference>
<dbReference type="Proteomes" id="UP000265080">
    <property type="component" value="Chromosome 19"/>
</dbReference>
<proteinExistence type="predicted"/>
<dbReference type="AlphaFoldDB" id="A0A3P8RXW9"/>
<feature type="region of interest" description="Disordered" evidence="5">
    <location>
        <begin position="1"/>
        <end position="22"/>
    </location>
</feature>
<feature type="transmembrane region" description="Helical" evidence="6">
    <location>
        <begin position="70"/>
        <end position="92"/>
    </location>
</feature>
<protein>
    <recommendedName>
        <fullName evidence="9">Phosphoinositide interacting regulator of transient receptor potential channels</fullName>
    </recommendedName>
</protein>
<dbReference type="GO" id="GO:0005886">
    <property type="term" value="C:plasma membrane"/>
    <property type="evidence" value="ECO:0007669"/>
    <property type="project" value="TreeGrafter"/>
</dbReference>
<dbReference type="InterPro" id="IPR028068">
    <property type="entry name" value="PIRT"/>
</dbReference>
<feature type="transmembrane region" description="Helical" evidence="6">
    <location>
        <begin position="39"/>
        <end position="58"/>
    </location>
</feature>
<feature type="compositionally biased region" description="Polar residues" evidence="5">
    <location>
        <begin position="13"/>
        <end position="22"/>
    </location>
</feature>
<evidence type="ECO:0000256" key="3">
    <source>
        <dbReference type="ARBA" id="ARBA00022989"/>
    </source>
</evidence>
<dbReference type="Ensembl" id="ENSAPET00000004689.1">
    <property type="protein sequence ID" value="ENSAPEP00000004565.1"/>
    <property type="gene ID" value="ENSAPEG00000003304.1"/>
</dbReference>
<evidence type="ECO:0000256" key="6">
    <source>
        <dbReference type="SAM" id="Phobius"/>
    </source>
</evidence>
<evidence type="ECO:0000256" key="2">
    <source>
        <dbReference type="ARBA" id="ARBA00022692"/>
    </source>
</evidence>
<comment type="subcellular location">
    <subcellularLocation>
        <location evidence="1">Membrane</location>
        <topology evidence="1">Multi-pass membrane protein</topology>
    </subcellularLocation>
</comment>
<dbReference type="Pfam" id="PF15099">
    <property type="entry name" value="PIRT"/>
    <property type="match status" value="1"/>
</dbReference>
<dbReference type="OMA" id="PGWAYLH"/>
<evidence type="ECO:0000256" key="5">
    <source>
        <dbReference type="SAM" id="MobiDB-lite"/>
    </source>
</evidence>
<dbReference type="PANTHER" id="PTHR16100">
    <property type="entry name" value="PHOSPHOINOSITIDE-INTERACTING PROTEIN FAMILY MEMBER"/>
    <property type="match status" value="1"/>
</dbReference>
<reference evidence="7 8" key="1">
    <citation type="submission" date="2018-03" db="EMBL/GenBank/DDBJ databases">
        <title>Finding Nemo's genes: A chromosome-scale reference assembly of the genome of the orange clownfish Amphiprion percula.</title>
        <authorList>
            <person name="Lehmann R."/>
        </authorList>
    </citation>
    <scope>NUCLEOTIDE SEQUENCE</scope>
</reference>
<keyword evidence="8" id="KW-1185">Reference proteome</keyword>
<keyword evidence="2 6" id="KW-0812">Transmembrane</keyword>
<evidence type="ECO:0000256" key="1">
    <source>
        <dbReference type="ARBA" id="ARBA00004141"/>
    </source>
</evidence>
<evidence type="ECO:0000256" key="4">
    <source>
        <dbReference type="ARBA" id="ARBA00023136"/>
    </source>
</evidence>
<reference evidence="7" key="2">
    <citation type="submission" date="2025-08" db="UniProtKB">
        <authorList>
            <consortium name="Ensembl"/>
        </authorList>
    </citation>
    <scope>IDENTIFICATION</scope>
</reference>
<organism evidence="7 8">
    <name type="scientific">Amphiprion percula</name>
    <name type="common">Orange clownfish</name>
    <name type="synonym">Lutjanus percula</name>
    <dbReference type="NCBI Taxonomy" id="161767"/>
    <lineage>
        <taxon>Eukaryota</taxon>
        <taxon>Metazoa</taxon>
        <taxon>Chordata</taxon>
        <taxon>Craniata</taxon>
        <taxon>Vertebrata</taxon>
        <taxon>Euteleostomi</taxon>
        <taxon>Actinopterygii</taxon>
        <taxon>Neopterygii</taxon>
        <taxon>Teleostei</taxon>
        <taxon>Neoteleostei</taxon>
        <taxon>Acanthomorphata</taxon>
        <taxon>Ovalentaria</taxon>
        <taxon>Pomacentridae</taxon>
        <taxon>Amphiprion</taxon>
    </lineage>
</organism>
<dbReference type="GeneTree" id="ENSGT00940000177425"/>
<reference evidence="7" key="3">
    <citation type="submission" date="2025-09" db="UniProtKB">
        <authorList>
            <consortium name="Ensembl"/>
        </authorList>
    </citation>
    <scope>IDENTIFICATION</scope>
</reference>
<accession>A0A3P8RXW9</accession>
<keyword evidence="3 6" id="KW-1133">Transmembrane helix</keyword>
<name>A0A3P8RXW9_AMPPE</name>
<keyword evidence="4 6" id="KW-0472">Membrane</keyword>